<dbReference type="OrthoDB" id="268763at2759"/>
<name>A0A5C3QWI9_9AGAR</name>
<feature type="region of interest" description="Disordered" evidence="1">
    <location>
        <begin position="801"/>
        <end position="833"/>
    </location>
</feature>
<dbReference type="AlphaFoldDB" id="A0A5C3QWI9"/>
<protein>
    <recommendedName>
        <fullName evidence="4">F-box domain-containing protein</fullName>
    </recommendedName>
</protein>
<keyword evidence="3" id="KW-1185">Reference proteome</keyword>
<reference evidence="2 3" key="1">
    <citation type="journal article" date="2019" name="Nat. Ecol. Evol.">
        <title>Megaphylogeny resolves global patterns of mushroom evolution.</title>
        <authorList>
            <person name="Varga T."/>
            <person name="Krizsan K."/>
            <person name="Foldi C."/>
            <person name="Dima B."/>
            <person name="Sanchez-Garcia M."/>
            <person name="Sanchez-Ramirez S."/>
            <person name="Szollosi G.J."/>
            <person name="Szarkandi J.G."/>
            <person name="Papp V."/>
            <person name="Albert L."/>
            <person name="Andreopoulos W."/>
            <person name="Angelini C."/>
            <person name="Antonin V."/>
            <person name="Barry K.W."/>
            <person name="Bougher N.L."/>
            <person name="Buchanan P."/>
            <person name="Buyck B."/>
            <person name="Bense V."/>
            <person name="Catcheside P."/>
            <person name="Chovatia M."/>
            <person name="Cooper J."/>
            <person name="Damon W."/>
            <person name="Desjardin D."/>
            <person name="Finy P."/>
            <person name="Geml J."/>
            <person name="Haridas S."/>
            <person name="Hughes K."/>
            <person name="Justo A."/>
            <person name="Karasinski D."/>
            <person name="Kautmanova I."/>
            <person name="Kiss B."/>
            <person name="Kocsube S."/>
            <person name="Kotiranta H."/>
            <person name="LaButti K.M."/>
            <person name="Lechner B.E."/>
            <person name="Liimatainen K."/>
            <person name="Lipzen A."/>
            <person name="Lukacs Z."/>
            <person name="Mihaltcheva S."/>
            <person name="Morgado L.N."/>
            <person name="Niskanen T."/>
            <person name="Noordeloos M.E."/>
            <person name="Ohm R.A."/>
            <person name="Ortiz-Santana B."/>
            <person name="Ovrebo C."/>
            <person name="Racz N."/>
            <person name="Riley R."/>
            <person name="Savchenko A."/>
            <person name="Shiryaev A."/>
            <person name="Soop K."/>
            <person name="Spirin V."/>
            <person name="Szebenyi C."/>
            <person name="Tomsovsky M."/>
            <person name="Tulloss R.E."/>
            <person name="Uehling J."/>
            <person name="Grigoriev I.V."/>
            <person name="Vagvolgyi C."/>
            <person name="Papp T."/>
            <person name="Martin F.M."/>
            <person name="Miettinen O."/>
            <person name="Hibbett D.S."/>
            <person name="Nagy L.G."/>
        </authorList>
    </citation>
    <scope>NUCLEOTIDE SEQUENCE [LARGE SCALE GENOMIC DNA]</scope>
    <source>
        <strain evidence="2 3">CBS 309.79</strain>
    </source>
</reference>
<proteinExistence type="predicted"/>
<sequence>MPSGNSFFAEIAALTRRASRLSLRRKTSTSNISNISTSSLPLYSLPAYSSYSVHHQTMLPSILRSDDAASRLLEIILESPNGRRSLGRLARTCRAFSQPALDVLWRELDSLVPLLALFPSSLHKRSRRPGLGFVRAPTPDSWTKFMEYGERVKRLTYDETLNNVAGIVFPVLQEHKPRALLLPNLTHLTWKAETYPGLARINLFISNTLRGVALELNGTRFDELDSFLSDVIQRTPQLSSFSFVSHVIALPESFIDIMSPIEDSLEALVLSAPGSVSARMGRWMVSLPHLESLNLDLSGRPISAVESFFAAPGTSTPTSSHSRDSGVFSADEGEFKYSGARLRFNRVQKAPLHGLSHLSLGGEVSTITAFLKRINPPLKSLELVVEDPPQNKWAWRKAWPLICNQFGASLSSMRVASSTRGGDISRSTTRTDSPSVGISMTCMTPLPYLQTFEVELPESTLISAGEIQNIAQCCPRVEYLKLCPVSRFPLTSGGPQITLESLLPLIKCCRYLHSLYVVVNAQPGCEYTLNSTKARSESLVRLHVGHSWVRDPLEVTILLSHLAPNLDSVRWCSEKNRPGFVEGHANGWQQVADALPHLRKLRAMERETAKTPVVAPPMMVSRSVDATVVKPVVVDRGIAAMPLLAERSIQCRPLVVSTSVSVSPPRSSAGVQCSPISATKSVQAVPLRAAASVDATPVQVAPFIDTSVFNEKAPMKSFSRYSPHMWILPFIYQLLAIAKTVLISYPLYIPSRILSLTMTKFNRFKPKVSSSASIPMTPLSLSRQCSTSGLDGWKGETVYVDTDGGPESPSASSTFSADDGIPFVSSSQVRSSH</sequence>
<evidence type="ECO:0000256" key="1">
    <source>
        <dbReference type="SAM" id="MobiDB-lite"/>
    </source>
</evidence>
<gene>
    <name evidence="2" type="ORF">BDV98DRAFT_499474</name>
</gene>
<dbReference type="InterPro" id="IPR032675">
    <property type="entry name" value="LRR_dom_sf"/>
</dbReference>
<evidence type="ECO:0000313" key="3">
    <source>
        <dbReference type="Proteomes" id="UP000305067"/>
    </source>
</evidence>
<evidence type="ECO:0008006" key="4">
    <source>
        <dbReference type="Google" id="ProtNLM"/>
    </source>
</evidence>
<evidence type="ECO:0000313" key="2">
    <source>
        <dbReference type="EMBL" id="TFL06393.1"/>
    </source>
</evidence>
<feature type="compositionally biased region" description="Polar residues" evidence="1">
    <location>
        <begin position="824"/>
        <end position="833"/>
    </location>
</feature>
<dbReference type="EMBL" id="ML178815">
    <property type="protein sequence ID" value="TFL06393.1"/>
    <property type="molecule type" value="Genomic_DNA"/>
</dbReference>
<dbReference type="STRING" id="1884261.A0A5C3QWI9"/>
<dbReference type="Gene3D" id="3.80.10.10">
    <property type="entry name" value="Ribonuclease Inhibitor"/>
    <property type="match status" value="1"/>
</dbReference>
<organism evidence="2 3">
    <name type="scientific">Pterulicium gracile</name>
    <dbReference type="NCBI Taxonomy" id="1884261"/>
    <lineage>
        <taxon>Eukaryota</taxon>
        <taxon>Fungi</taxon>
        <taxon>Dikarya</taxon>
        <taxon>Basidiomycota</taxon>
        <taxon>Agaricomycotina</taxon>
        <taxon>Agaricomycetes</taxon>
        <taxon>Agaricomycetidae</taxon>
        <taxon>Agaricales</taxon>
        <taxon>Pleurotineae</taxon>
        <taxon>Pterulaceae</taxon>
        <taxon>Pterulicium</taxon>
    </lineage>
</organism>
<accession>A0A5C3QWI9</accession>
<dbReference type="Proteomes" id="UP000305067">
    <property type="component" value="Unassembled WGS sequence"/>
</dbReference>